<dbReference type="GO" id="GO:0005777">
    <property type="term" value="C:peroxisome"/>
    <property type="evidence" value="ECO:0007669"/>
    <property type="project" value="UniProtKB-SubCell"/>
</dbReference>
<keyword evidence="2" id="KW-0576">Peroxisome</keyword>
<dbReference type="AlphaFoldDB" id="A0A8K0CUA1"/>
<keyword evidence="5" id="KW-1185">Reference proteome</keyword>
<comment type="caution">
    <text evidence="4">The sequence shown here is derived from an EMBL/GenBank/DDBJ whole genome shotgun (WGS) entry which is preliminary data.</text>
</comment>
<dbReference type="OrthoDB" id="10253869at2759"/>
<dbReference type="InterPro" id="IPR042099">
    <property type="entry name" value="ANL_N_sf"/>
</dbReference>
<dbReference type="GO" id="GO:0004467">
    <property type="term" value="F:long-chain fatty acid-CoA ligase activity"/>
    <property type="evidence" value="ECO:0007669"/>
    <property type="project" value="TreeGrafter"/>
</dbReference>
<dbReference type="InterPro" id="IPR000873">
    <property type="entry name" value="AMP-dep_synth/lig_dom"/>
</dbReference>
<dbReference type="Pfam" id="PF00501">
    <property type="entry name" value="AMP-binding"/>
    <property type="match status" value="1"/>
</dbReference>
<sequence>MSGVLLRRLFTINNSARILNSAFLNKWAVRENSSNIIHSALPDIEIPNITIPEYVYKDFNKWPNKIAVECAVTGKKFTYEEVRTKSRNLSRAFRKKLKLDKGDVVSLLLPNVPEFPICVLGALQAGLTVSTINPLYTPGG</sequence>
<evidence type="ECO:0000256" key="1">
    <source>
        <dbReference type="ARBA" id="ARBA00004275"/>
    </source>
</evidence>
<dbReference type="GO" id="GO:0046949">
    <property type="term" value="P:fatty-acyl-CoA biosynthetic process"/>
    <property type="evidence" value="ECO:0007669"/>
    <property type="project" value="TreeGrafter"/>
</dbReference>
<dbReference type="PANTHER" id="PTHR24096">
    <property type="entry name" value="LONG-CHAIN-FATTY-ACID--COA LIGASE"/>
    <property type="match status" value="1"/>
</dbReference>
<dbReference type="PANTHER" id="PTHR24096:SF422">
    <property type="entry name" value="BCDNA.GH02901"/>
    <property type="match status" value="1"/>
</dbReference>
<evidence type="ECO:0000256" key="2">
    <source>
        <dbReference type="ARBA" id="ARBA00023140"/>
    </source>
</evidence>
<dbReference type="EMBL" id="VTPC01007644">
    <property type="protein sequence ID" value="KAF2893813.1"/>
    <property type="molecule type" value="Genomic_DNA"/>
</dbReference>
<dbReference type="SUPFAM" id="SSF56801">
    <property type="entry name" value="Acetyl-CoA synthetase-like"/>
    <property type="match status" value="1"/>
</dbReference>
<evidence type="ECO:0000313" key="4">
    <source>
        <dbReference type="EMBL" id="KAF2893813.1"/>
    </source>
</evidence>
<accession>A0A8K0CUA1</accession>
<organism evidence="4 5">
    <name type="scientific">Ignelater luminosus</name>
    <name type="common">Cucubano</name>
    <name type="synonym">Pyrophorus luminosus</name>
    <dbReference type="NCBI Taxonomy" id="2038154"/>
    <lineage>
        <taxon>Eukaryota</taxon>
        <taxon>Metazoa</taxon>
        <taxon>Ecdysozoa</taxon>
        <taxon>Arthropoda</taxon>
        <taxon>Hexapoda</taxon>
        <taxon>Insecta</taxon>
        <taxon>Pterygota</taxon>
        <taxon>Neoptera</taxon>
        <taxon>Endopterygota</taxon>
        <taxon>Coleoptera</taxon>
        <taxon>Polyphaga</taxon>
        <taxon>Elateriformia</taxon>
        <taxon>Elateroidea</taxon>
        <taxon>Elateridae</taxon>
        <taxon>Agrypninae</taxon>
        <taxon>Pyrophorini</taxon>
        <taxon>Ignelater</taxon>
    </lineage>
</organism>
<feature type="domain" description="AMP-dependent synthetase/ligase" evidence="3">
    <location>
        <begin position="59"/>
        <end position="138"/>
    </location>
</feature>
<reference evidence="4" key="1">
    <citation type="submission" date="2019-08" db="EMBL/GenBank/DDBJ databases">
        <title>The genome of the North American firefly Photinus pyralis.</title>
        <authorList>
            <consortium name="Photinus pyralis genome working group"/>
            <person name="Fallon T.R."/>
            <person name="Sander Lower S.E."/>
            <person name="Weng J.-K."/>
        </authorList>
    </citation>
    <scope>NUCLEOTIDE SEQUENCE</scope>
    <source>
        <strain evidence="4">TRF0915ILg1</strain>
        <tissue evidence="4">Whole body</tissue>
    </source>
</reference>
<evidence type="ECO:0000259" key="3">
    <source>
        <dbReference type="Pfam" id="PF00501"/>
    </source>
</evidence>
<evidence type="ECO:0000313" key="5">
    <source>
        <dbReference type="Proteomes" id="UP000801492"/>
    </source>
</evidence>
<dbReference type="Gene3D" id="3.40.50.12780">
    <property type="entry name" value="N-terminal domain of ligase-like"/>
    <property type="match status" value="1"/>
</dbReference>
<gene>
    <name evidence="4" type="ORF">ILUMI_12363</name>
</gene>
<comment type="subcellular location">
    <subcellularLocation>
        <location evidence="1">Peroxisome</location>
    </subcellularLocation>
</comment>
<dbReference type="Proteomes" id="UP000801492">
    <property type="component" value="Unassembled WGS sequence"/>
</dbReference>
<protein>
    <recommendedName>
        <fullName evidence="3">AMP-dependent synthetase/ligase domain-containing protein</fullName>
    </recommendedName>
</protein>
<proteinExistence type="predicted"/>
<name>A0A8K0CUA1_IGNLU</name>